<keyword evidence="4 8" id="KW-0812">Transmembrane</keyword>
<keyword evidence="11" id="KW-1185">Reference proteome</keyword>
<feature type="region of interest" description="Disordered" evidence="7">
    <location>
        <begin position="185"/>
        <end position="207"/>
    </location>
</feature>
<evidence type="ECO:0000256" key="7">
    <source>
        <dbReference type="SAM" id="MobiDB-lite"/>
    </source>
</evidence>
<keyword evidence="6 8" id="KW-0472">Membrane</keyword>
<feature type="domain" description="YetF C-terminal" evidence="9">
    <location>
        <begin position="103"/>
        <end position="168"/>
    </location>
</feature>
<comment type="caution">
    <text evidence="10">The sequence shown here is derived from an EMBL/GenBank/DDBJ whole genome shotgun (WGS) entry which is preliminary data.</text>
</comment>
<feature type="compositionally biased region" description="Acidic residues" evidence="7">
    <location>
        <begin position="188"/>
        <end position="207"/>
    </location>
</feature>
<evidence type="ECO:0000256" key="2">
    <source>
        <dbReference type="ARBA" id="ARBA00006448"/>
    </source>
</evidence>
<accession>A0ABP5I329</accession>
<proteinExistence type="inferred from homology"/>
<keyword evidence="5 8" id="KW-1133">Transmembrane helix</keyword>
<evidence type="ECO:0000256" key="1">
    <source>
        <dbReference type="ARBA" id="ARBA00004651"/>
    </source>
</evidence>
<protein>
    <submittedName>
        <fullName evidence="10">DUF421 domain-containing protein</fullName>
    </submittedName>
</protein>
<reference evidence="11" key="1">
    <citation type="journal article" date="2019" name="Int. J. Syst. Evol. Microbiol.">
        <title>The Global Catalogue of Microorganisms (GCM) 10K type strain sequencing project: providing services to taxonomists for standard genome sequencing and annotation.</title>
        <authorList>
            <consortium name="The Broad Institute Genomics Platform"/>
            <consortium name="The Broad Institute Genome Sequencing Center for Infectious Disease"/>
            <person name="Wu L."/>
            <person name="Ma J."/>
        </authorList>
    </citation>
    <scope>NUCLEOTIDE SEQUENCE [LARGE SCALE GENOMIC DNA]</scope>
    <source>
        <strain evidence="11">JCM 15900</strain>
    </source>
</reference>
<dbReference type="Proteomes" id="UP001500984">
    <property type="component" value="Unassembled WGS sequence"/>
</dbReference>
<feature type="transmembrane region" description="Helical" evidence="8">
    <location>
        <begin position="47"/>
        <end position="71"/>
    </location>
</feature>
<dbReference type="Pfam" id="PF04239">
    <property type="entry name" value="DUF421"/>
    <property type="match status" value="1"/>
</dbReference>
<evidence type="ECO:0000313" key="10">
    <source>
        <dbReference type="EMBL" id="GAA2092027.1"/>
    </source>
</evidence>
<evidence type="ECO:0000256" key="5">
    <source>
        <dbReference type="ARBA" id="ARBA00022989"/>
    </source>
</evidence>
<dbReference type="InterPro" id="IPR023090">
    <property type="entry name" value="UPF0702_alpha/beta_dom_sf"/>
</dbReference>
<name>A0ABP5I329_9MICO</name>
<comment type="subcellular location">
    <subcellularLocation>
        <location evidence="1">Cell membrane</location>
        <topology evidence="1">Multi-pass membrane protein</topology>
    </subcellularLocation>
</comment>
<evidence type="ECO:0000256" key="6">
    <source>
        <dbReference type="ARBA" id="ARBA00023136"/>
    </source>
</evidence>
<feature type="transmembrane region" description="Helical" evidence="8">
    <location>
        <begin position="20"/>
        <end position="40"/>
    </location>
</feature>
<dbReference type="InterPro" id="IPR007353">
    <property type="entry name" value="DUF421"/>
</dbReference>
<dbReference type="Gene3D" id="3.30.240.20">
    <property type="entry name" value="bsu07140 like domains"/>
    <property type="match status" value="1"/>
</dbReference>
<comment type="similarity">
    <text evidence="2">Belongs to the UPF0702 family.</text>
</comment>
<dbReference type="PANTHER" id="PTHR34582">
    <property type="entry name" value="UPF0702 TRANSMEMBRANE PROTEIN YCAP"/>
    <property type="match status" value="1"/>
</dbReference>
<evidence type="ECO:0000259" key="9">
    <source>
        <dbReference type="Pfam" id="PF04239"/>
    </source>
</evidence>
<organism evidence="10 11">
    <name type="scientific">Brevibacterium salitolerans</name>
    <dbReference type="NCBI Taxonomy" id="1403566"/>
    <lineage>
        <taxon>Bacteria</taxon>
        <taxon>Bacillati</taxon>
        <taxon>Actinomycetota</taxon>
        <taxon>Actinomycetes</taxon>
        <taxon>Micrococcales</taxon>
        <taxon>Brevibacteriaceae</taxon>
        <taxon>Brevibacterium</taxon>
    </lineage>
</organism>
<evidence type="ECO:0000313" key="11">
    <source>
        <dbReference type="Proteomes" id="UP001500984"/>
    </source>
</evidence>
<dbReference type="PANTHER" id="PTHR34582:SF6">
    <property type="entry name" value="UPF0702 TRANSMEMBRANE PROTEIN YCAP"/>
    <property type="match status" value="1"/>
</dbReference>
<evidence type="ECO:0000256" key="8">
    <source>
        <dbReference type="SAM" id="Phobius"/>
    </source>
</evidence>
<keyword evidence="3" id="KW-1003">Cell membrane</keyword>
<dbReference type="RefSeq" id="WP_344335702.1">
    <property type="nucleotide sequence ID" value="NZ_BAAAPZ010000003.1"/>
</dbReference>
<evidence type="ECO:0000256" key="3">
    <source>
        <dbReference type="ARBA" id="ARBA00022475"/>
    </source>
</evidence>
<feature type="transmembrane region" description="Helical" evidence="8">
    <location>
        <begin position="77"/>
        <end position="97"/>
    </location>
</feature>
<gene>
    <name evidence="10" type="ORF">GCM10009823_09500</name>
</gene>
<dbReference type="EMBL" id="BAAAPZ010000003">
    <property type="protein sequence ID" value="GAA2092027.1"/>
    <property type="molecule type" value="Genomic_DNA"/>
</dbReference>
<sequence>MQPEEGWGAYLLEHVGMEPYRVPVVVLSAVVIYLVFLLLVRLFGPRVLTVTSGFDAVVFVMFGAVAGRVVLGHPPTVAAGVVGLCTLMLMEAVFGAVERTWQAKRLISAGPIAVFAHGAPLEEACRRTHTSPADLHSAMRRAGIAHPAEVRGIIMESNGSYSVIRVGARVSLEVLAHVEGAARILAEPEPDADSNADPDPDAEERRD</sequence>
<evidence type="ECO:0000256" key="4">
    <source>
        <dbReference type="ARBA" id="ARBA00022692"/>
    </source>
</evidence>